<name>A0A0K2SVY7_LEPSM</name>
<sequence length="115" mass="12642">SSESGVISSLTIPESRPPSRSKRIRLASLLSSVSSNTFLVLFELPLQKSLHLIFASLRRFLVRRLCTLLAIARISLGNGVGSRLKLPGLSDSESPFTLAHFTVDFFRRSSSHTEA</sequence>
<feature type="non-terminal residue" evidence="1">
    <location>
        <position position="1"/>
    </location>
</feature>
<proteinExistence type="predicted"/>
<organism evidence="1">
    <name type="scientific">Lepeophtheirus salmonis</name>
    <name type="common">Salmon louse</name>
    <name type="synonym">Caligus salmonis</name>
    <dbReference type="NCBI Taxonomy" id="72036"/>
    <lineage>
        <taxon>Eukaryota</taxon>
        <taxon>Metazoa</taxon>
        <taxon>Ecdysozoa</taxon>
        <taxon>Arthropoda</taxon>
        <taxon>Crustacea</taxon>
        <taxon>Multicrustacea</taxon>
        <taxon>Hexanauplia</taxon>
        <taxon>Copepoda</taxon>
        <taxon>Siphonostomatoida</taxon>
        <taxon>Caligidae</taxon>
        <taxon>Lepeophtheirus</taxon>
    </lineage>
</organism>
<evidence type="ECO:0000313" key="1">
    <source>
        <dbReference type="EMBL" id="CDW17968.1"/>
    </source>
</evidence>
<dbReference type="AlphaFoldDB" id="A0A0K2SVY7"/>
<accession>A0A0K2SVY7</accession>
<reference evidence="1" key="1">
    <citation type="submission" date="2014-05" db="EMBL/GenBank/DDBJ databases">
        <authorList>
            <person name="Chronopoulou M."/>
        </authorList>
    </citation>
    <scope>NUCLEOTIDE SEQUENCE</scope>
    <source>
        <tissue evidence="1">Whole organism</tissue>
    </source>
</reference>
<dbReference type="EMBL" id="HACA01000607">
    <property type="protein sequence ID" value="CDW17968.1"/>
    <property type="molecule type" value="Transcribed_RNA"/>
</dbReference>
<protein>
    <submittedName>
        <fullName evidence="1">Uncharacterized protein</fullName>
    </submittedName>
</protein>